<dbReference type="HOGENOM" id="CLU_1224233_0_0_7"/>
<dbReference type="EMBL" id="CP000252">
    <property type="protein sequence ID" value="ABC77932.1"/>
    <property type="molecule type" value="Genomic_DNA"/>
</dbReference>
<keyword evidence="1" id="KW-0812">Transmembrane</keyword>
<reference evidence="2 3" key="1">
    <citation type="journal article" date="2007" name="Proc. Natl. Acad. Sci. U.S.A.">
        <title>The genome of Syntrophus aciditrophicus: life at the thermodynamic limit of microbial growth.</title>
        <authorList>
            <person name="McInerney M.J."/>
            <person name="Rohlin L."/>
            <person name="Mouttaki H."/>
            <person name="Kim U."/>
            <person name="Krupp R.S."/>
            <person name="Rios-Hernandez L."/>
            <person name="Sieber J."/>
            <person name="Struchtemeyer C.G."/>
            <person name="Bhattacharyya A."/>
            <person name="Campbell J.W."/>
            <person name="Gunsalus R.P."/>
        </authorList>
    </citation>
    <scope>NUCLEOTIDE SEQUENCE [LARGE SCALE GENOMIC DNA]</scope>
    <source>
        <strain evidence="2 3">SB</strain>
    </source>
</reference>
<proteinExistence type="predicted"/>
<protein>
    <submittedName>
        <fullName evidence="2">Hypothetical membrane protein</fullName>
    </submittedName>
</protein>
<keyword evidence="1" id="KW-1133">Transmembrane helix</keyword>
<accession>Q2LV19</accession>
<evidence type="ECO:0000313" key="3">
    <source>
        <dbReference type="Proteomes" id="UP000001933"/>
    </source>
</evidence>
<dbReference type="Proteomes" id="UP000001933">
    <property type="component" value="Chromosome"/>
</dbReference>
<dbReference type="KEGG" id="sat:SYN_00510"/>
<sequence>MTAPLTLEEIMSSTWPFIATFVLCLIFGFLDGFHWRLLFVSIILTLVGMAGYRIIDRAGGQKFWNNDTIILWCSYAFILAFMALSICILFMLSLFFREFNAFYFLGCIWITASFIGSFFINDEFEDWLRTRLEERKTKPVSEMEFKRIFNELVVDLKIGTHNDAELLQKSSLIYERILHEDLGRMGLLENYLQTDRTMQLYFLNKNIPDFREYLRRMIKTIKREII</sequence>
<feature type="transmembrane region" description="Helical" evidence="1">
    <location>
        <begin position="75"/>
        <end position="96"/>
    </location>
</feature>
<name>Q2LV19_SYNAS</name>
<dbReference type="InParanoid" id="Q2LV19"/>
<keyword evidence="1" id="KW-0472">Membrane</keyword>
<feature type="transmembrane region" description="Helical" evidence="1">
    <location>
        <begin position="102"/>
        <end position="121"/>
    </location>
</feature>
<dbReference type="AlphaFoldDB" id="Q2LV19"/>
<keyword evidence="3" id="KW-1185">Reference proteome</keyword>
<feature type="transmembrane region" description="Helical" evidence="1">
    <location>
        <begin position="12"/>
        <end position="30"/>
    </location>
</feature>
<evidence type="ECO:0000256" key="1">
    <source>
        <dbReference type="SAM" id="Phobius"/>
    </source>
</evidence>
<feature type="transmembrane region" description="Helical" evidence="1">
    <location>
        <begin position="36"/>
        <end position="55"/>
    </location>
</feature>
<organism evidence="2 3">
    <name type="scientific">Syntrophus aciditrophicus (strain SB)</name>
    <dbReference type="NCBI Taxonomy" id="56780"/>
    <lineage>
        <taxon>Bacteria</taxon>
        <taxon>Pseudomonadati</taxon>
        <taxon>Thermodesulfobacteriota</taxon>
        <taxon>Syntrophia</taxon>
        <taxon>Syntrophales</taxon>
        <taxon>Syntrophaceae</taxon>
        <taxon>Syntrophus</taxon>
    </lineage>
</organism>
<dbReference type="STRING" id="56780.SYN_00510"/>
<evidence type="ECO:0000313" key="2">
    <source>
        <dbReference type="EMBL" id="ABC77932.1"/>
    </source>
</evidence>
<gene>
    <name evidence="2" type="ORF">SYN_00510</name>
</gene>